<dbReference type="HOGENOM" id="CLU_2622580_0_0_1"/>
<dbReference type="VEuPathDB" id="FungiDB:NECHADRAFT_73961"/>
<dbReference type="KEGG" id="nhe:NECHADRAFT_73961"/>
<protein>
    <submittedName>
        <fullName evidence="1">Uncharacterized protein</fullName>
    </submittedName>
</protein>
<dbReference type="GeneID" id="9670567"/>
<proteinExistence type="predicted"/>
<name>C7ZC15_FUSV7</name>
<evidence type="ECO:0000313" key="2">
    <source>
        <dbReference type="Proteomes" id="UP000005206"/>
    </source>
</evidence>
<organism evidence="1 2">
    <name type="scientific">Fusarium vanettenii (strain ATCC MYA-4622 / CBS 123669 / FGSC 9596 / NRRL 45880 / 77-13-4)</name>
    <name type="common">Fusarium solani subsp. pisi</name>
    <dbReference type="NCBI Taxonomy" id="660122"/>
    <lineage>
        <taxon>Eukaryota</taxon>
        <taxon>Fungi</taxon>
        <taxon>Dikarya</taxon>
        <taxon>Ascomycota</taxon>
        <taxon>Pezizomycotina</taxon>
        <taxon>Sordariomycetes</taxon>
        <taxon>Hypocreomycetidae</taxon>
        <taxon>Hypocreales</taxon>
        <taxon>Nectriaceae</taxon>
        <taxon>Fusarium</taxon>
        <taxon>Fusarium solani species complex</taxon>
        <taxon>Fusarium vanettenii</taxon>
    </lineage>
</organism>
<accession>C7ZC15</accession>
<keyword evidence="2" id="KW-1185">Reference proteome</keyword>
<reference evidence="1 2" key="1">
    <citation type="journal article" date="2009" name="PLoS Genet.">
        <title>The genome of Nectria haematococca: contribution of supernumerary chromosomes to gene expansion.</title>
        <authorList>
            <person name="Coleman J.J."/>
            <person name="Rounsley S.D."/>
            <person name="Rodriguez-Carres M."/>
            <person name="Kuo A."/>
            <person name="Wasmann C.C."/>
            <person name="Grimwood J."/>
            <person name="Schmutz J."/>
            <person name="Taga M."/>
            <person name="White G.J."/>
            <person name="Zhou S."/>
            <person name="Schwartz D.C."/>
            <person name="Freitag M."/>
            <person name="Ma L.J."/>
            <person name="Danchin E.G."/>
            <person name="Henrissat B."/>
            <person name="Coutinho P.M."/>
            <person name="Nelson D.R."/>
            <person name="Straney D."/>
            <person name="Napoli C.A."/>
            <person name="Barker B.M."/>
            <person name="Gribskov M."/>
            <person name="Rep M."/>
            <person name="Kroken S."/>
            <person name="Molnar I."/>
            <person name="Rensing C."/>
            <person name="Kennell J.C."/>
            <person name="Zamora J."/>
            <person name="Farman M.L."/>
            <person name="Selker E.U."/>
            <person name="Salamov A."/>
            <person name="Shapiro H."/>
            <person name="Pangilinan J."/>
            <person name="Lindquist E."/>
            <person name="Lamers C."/>
            <person name="Grigoriev I.V."/>
            <person name="Geiser D.M."/>
            <person name="Covert S.F."/>
            <person name="Temporini E."/>
            <person name="Vanetten H.D."/>
        </authorList>
    </citation>
    <scope>NUCLEOTIDE SEQUENCE [LARGE SCALE GENOMIC DNA]</scope>
    <source>
        <strain evidence="2">ATCC MYA-4622 / CBS 123669 / FGSC 9596 / NRRL 45880 / 77-13-4</strain>
    </source>
</reference>
<dbReference type="EMBL" id="GG698916">
    <property type="protein sequence ID" value="EEU38513.1"/>
    <property type="molecule type" value="Genomic_DNA"/>
</dbReference>
<dbReference type="InParanoid" id="C7ZC15"/>
<dbReference type="AlphaFoldDB" id="C7ZC15"/>
<evidence type="ECO:0000313" key="1">
    <source>
        <dbReference type="EMBL" id="EEU38513.1"/>
    </source>
</evidence>
<gene>
    <name evidence="1" type="ORF">NECHADRAFT_73961</name>
</gene>
<dbReference type="Proteomes" id="UP000005206">
    <property type="component" value="Chromosome 14"/>
</dbReference>
<sequence>MPCWMIGHSTEPQSCFNTKTVFSQPGPVRLASPPREALLALYSLIRAHNTRGRPKMASQAIEPSCVPLSLQYRGPSRP</sequence>
<dbReference type="RefSeq" id="XP_003044226.1">
    <property type="nucleotide sequence ID" value="XM_003044180.1"/>
</dbReference>